<feature type="region of interest" description="Disordered" evidence="1">
    <location>
        <begin position="295"/>
        <end position="339"/>
    </location>
</feature>
<sequence>MLRKSNLIYINPFSKSKVVDDKKPIHGVRHVARSNNKTKPKKDKFLITNINFDDVIIPEEEPEQPIVPVENPRSDTQIILSQQENIIDNIEENRETSQIKDEHSSPTFGITADSSTQIIQNTSSERDYNNIYSSAQNHPKQANLTNTEIPQRSNSKVYLPNNQIPNNQQFIQNPFVHGENPPVQGQNPFVHGENPFKQGQNPFVHGENPPVQGQNPFVHGENPFKQGQNPFVHGENPFKQGQNPFVHGENQLAQGQNPQNQWIPPTNAFPNPYLPPPQLNPVQTRPSFYEQQQLKQQQFFDSSQPPIPQKNYSYPPAQTQPPAFPNPPTFSNQTQQQNNYSSVDGRNIKLMKPPIHLSDVVLSHEDKNRLARSLKLNRIGANKIKLAQISKEILVFLKHQNPNEIPKIIKFITLSFIENTNEAKDPNNEMIHSMAYILSRISFNNNYFELLYSNFAKFCPWLHPNFQPDEGNSEVENYKHRKLNVSPNITFNQTILTMQCIFALICDWLSYDHSKIESYSLPLIKSIIEKFCIKQTEETGPFIEAFFATSAFIIQKLFPHYLNTITEMVESNVLIYENNRSNGPIMKRSLIRLSDLIKNFKEKGTLEKPFILKSVDVNSLGFNEGDENTEED</sequence>
<protein>
    <submittedName>
        <fullName evidence="2">Uncharacterized protein</fullName>
    </submittedName>
</protein>
<feature type="compositionally biased region" description="Low complexity" evidence="1">
    <location>
        <begin position="295"/>
        <end position="304"/>
    </location>
</feature>
<feature type="compositionally biased region" description="Pro residues" evidence="1">
    <location>
        <begin position="318"/>
        <end position="328"/>
    </location>
</feature>
<dbReference type="RefSeq" id="XP_068357777.1">
    <property type="nucleotide sequence ID" value="XM_068505762.1"/>
</dbReference>
<evidence type="ECO:0000256" key="1">
    <source>
        <dbReference type="SAM" id="MobiDB-lite"/>
    </source>
</evidence>
<name>A0A1J4JZQ1_9EUKA</name>
<comment type="caution">
    <text evidence="2">The sequence shown here is derived from an EMBL/GenBank/DDBJ whole genome shotgun (WGS) entry which is preliminary data.</text>
</comment>
<accession>A0A1J4JZQ1</accession>
<proteinExistence type="predicted"/>
<organism evidence="2 3">
    <name type="scientific">Tritrichomonas foetus</name>
    <dbReference type="NCBI Taxonomy" id="1144522"/>
    <lineage>
        <taxon>Eukaryota</taxon>
        <taxon>Metamonada</taxon>
        <taxon>Parabasalia</taxon>
        <taxon>Tritrichomonadida</taxon>
        <taxon>Tritrichomonadidae</taxon>
        <taxon>Tritrichomonas</taxon>
    </lineage>
</organism>
<keyword evidence="3" id="KW-1185">Reference proteome</keyword>
<feature type="compositionally biased region" description="Low complexity" evidence="1">
    <location>
        <begin position="329"/>
        <end position="339"/>
    </location>
</feature>
<dbReference type="Proteomes" id="UP000179807">
    <property type="component" value="Unassembled WGS sequence"/>
</dbReference>
<dbReference type="SUPFAM" id="SSF101967">
    <property type="entry name" value="Adhesin YadA, collagen-binding domain"/>
    <property type="match status" value="1"/>
</dbReference>
<reference evidence="2" key="1">
    <citation type="submission" date="2016-10" db="EMBL/GenBank/DDBJ databases">
        <authorList>
            <person name="Benchimol M."/>
            <person name="Almeida L.G."/>
            <person name="Vasconcelos A.T."/>
            <person name="Perreira-Neves A."/>
            <person name="Rosa I.A."/>
            <person name="Tasca T."/>
            <person name="Bogo M.R."/>
            <person name="de Souza W."/>
        </authorList>
    </citation>
    <scope>NUCLEOTIDE SEQUENCE [LARGE SCALE GENOMIC DNA]</scope>
    <source>
        <strain evidence="2">K</strain>
    </source>
</reference>
<dbReference type="GeneID" id="94840466"/>
<evidence type="ECO:0000313" key="3">
    <source>
        <dbReference type="Proteomes" id="UP000179807"/>
    </source>
</evidence>
<dbReference type="EMBL" id="MLAK01000785">
    <property type="protein sequence ID" value="OHT04641.1"/>
    <property type="molecule type" value="Genomic_DNA"/>
</dbReference>
<feature type="compositionally biased region" description="Polar residues" evidence="1">
    <location>
        <begin position="251"/>
        <end position="263"/>
    </location>
</feature>
<feature type="region of interest" description="Disordered" evidence="1">
    <location>
        <begin position="237"/>
        <end position="283"/>
    </location>
</feature>
<evidence type="ECO:0000313" key="2">
    <source>
        <dbReference type="EMBL" id="OHT04641.1"/>
    </source>
</evidence>
<gene>
    <name evidence="2" type="ORF">TRFO_27777</name>
</gene>
<dbReference type="VEuPathDB" id="TrichDB:TRFO_27777"/>
<dbReference type="AlphaFoldDB" id="A0A1J4JZQ1"/>
<dbReference type="InterPro" id="IPR011049">
    <property type="entry name" value="Serralysin-like_metalloprot_C"/>
</dbReference>